<reference evidence="9 10" key="1">
    <citation type="submission" date="2018-02" db="EMBL/GenBank/DDBJ databases">
        <title>Comparative genomes isolates from brazilian mangrove.</title>
        <authorList>
            <person name="Araujo J.E."/>
            <person name="Taketani R.G."/>
            <person name="Silva M.C.P."/>
            <person name="Loureco M.V."/>
            <person name="Andreote F.D."/>
        </authorList>
    </citation>
    <scope>NUCLEOTIDE SEQUENCE [LARGE SCALE GENOMIC DNA]</scope>
    <source>
        <strain evidence="9 10">Hex-1 MGV</strain>
    </source>
</reference>
<dbReference type="InterPro" id="IPR002876">
    <property type="entry name" value="Transcrip_reg_TACO1-like"/>
</dbReference>
<evidence type="ECO:0000256" key="3">
    <source>
        <dbReference type="ARBA" id="ARBA00023015"/>
    </source>
</evidence>
<keyword evidence="5 6" id="KW-0804">Transcription</keyword>
<dbReference type="FunFam" id="1.10.10.200:FF:000002">
    <property type="entry name" value="Probable transcriptional regulatory protein CLM62_37755"/>
    <property type="match status" value="1"/>
</dbReference>
<keyword evidence="2 6" id="KW-0963">Cytoplasm</keyword>
<dbReference type="EMBL" id="PUHY01000010">
    <property type="protein sequence ID" value="PQO34751.1"/>
    <property type="molecule type" value="Genomic_DNA"/>
</dbReference>
<keyword evidence="4 6" id="KW-0238">DNA-binding</keyword>
<dbReference type="PANTHER" id="PTHR12532:SF6">
    <property type="entry name" value="TRANSCRIPTIONAL REGULATORY PROTEIN YEBC-RELATED"/>
    <property type="match status" value="1"/>
</dbReference>
<dbReference type="InterPro" id="IPR017856">
    <property type="entry name" value="Integrase-like_N"/>
</dbReference>
<dbReference type="HAMAP" id="MF_00693">
    <property type="entry name" value="Transcrip_reg_TACO1"/>
    <property type="match status" value="1"/>
</dbReference>
<organism evidence="9 10">
    <name type="scientific">Blastopirellula marina</name>
    <dbReference type="NCBI Taxonomy" id="124"/>
    <lineage>
        <taxon>Bacteria</taxon>
        <taxon>Pseudomonadati</taxon>
        <taxon>Planctomycetota</taxon>
        <taxon>Planctomycetia</taxon>
        <taxon>Pirellulales</taxon>
        <taxon>Pirellulaceae</taxon>
        <taxon>Blastopirellula</taxon>
    </lineage>
</organism>
<dbReference type="NCBIfam" id="NF009044">
    <property type="entry name" value="PRK12378.1"/>
    <property type="match status" value="1"/>
</dbReference>
<comment type="caution">
    <text evidence="9">The sequence shown here is derived from an EMBL/GenBank/DDBJ whole genome shotgun (WGS) entry which is preliminary data.</text>
</comment>
<dbReference type="InterPro" id="IPR029072">
    <property type="entry name" value="YebC-like"/>
</dbReference>
<dbReference type="NCBIfam" id="NF001030">
    <property type="entry name" value="PRK00110.1"/>
    <property type="match status" value="1"/>
</dbReference>
<evidence type="ECO:0000256" key="5">
    <source>
        <dbReference type="ARBA" id="ARBA00023163"/>
    </source>
</evidence>
<dbReference type="OrthoDB" id="9781053at2"/>
<dbReference type="InterPro" id="IPR048300">
    <property type="entry name" value="TACO1_YebC-like_2nd/3rd_dom"/>
</dbReference>
<evidence type="ECO:0000256" key="1">
    <source>
        <dbReference type="ARBA" id="ARBA00008724"/>
    </source>
</evidence>
<dbReference type="Pfam" id="PF01709">
    <property type="entry name" value="Transcrip_reg"/>
    <property type="match status" value="1"/>
</dbReference>
<comment type="subcellular location">
    <subcellularLocation>
        <location evidence="6">Cytoplasm</location>
    </subcellularLocation>
</comment>
<evidence type="ECO:0000256" key="4">
    <source>
        <dbReference type="ARBA" id="ARBA00023125"/>
    </source>
</evidence>
<keyword evidence="3 6" id="KW-0805">Transcription regulation</keyword>
<evidence type="ECO:0000259" key="8">
    <source>
        <dbReference type="Pfam" id="PF20772"/>
    </source>
</evidence>
<evidence type="ECO:0000259" key="7">
    <source>
        <dbReference type="Pfam" id="PF01709"/>
    </source>
</evidence>
<dbReference type="RefSeq" id="WP_105330481.1">
    <property type="nucleotide sequence ID" value="NZ_PUHY01000010.1"/>
</dbReference>
<gene>
    <name evidence="9" type="ORF">C5Y83_14720</name>
</gene>
<dbReference type="AlphaFoldDB" id="A0A2S8FRF0"/>
<dbReference type="Gene3D" id="1.10.10.200">
    <property type="match status" value="1"/>
</dbReference>
<dbReference type="PANTHER" id="PTHR12532">
    <property type="entry name" value="TRANSLATIONAL ACTIVATOR OF CYTOCHROME C OXIDASE 1"/>
    <property type="match status" value="1"/>
</dbReference>
<dbReference type="SUPFAM" id="SSF75625">
    <property type="entry name" value="YebC-like"/>
    <property type="match status" value="1"/>
</dbReference>
<dbReference type="Gene3D" id="3.30.70.980">
    <property type="match status" value="2"/>
</dbReference>
<protein>
    <recommendedName>
        <fullName evidence="6">Probable transcriptional regulatory protein C5Y83_14720</fullName>
    </recommendedName>
</protein>
<accession>A0A2S8FRF0</accession>
<feature type="domain" description="TACO1/YebC-like second and third" evidence="7">
    <location>
        <begin position="83"/>
        <end position="237"/>
    </location>
</feature>
<evidence type="ECO:0000313" key="10">
    <source>
        <dbReference type="Proteomes" id="UP000238322"/>
    </source>
</evidence>
<dbReference type="GO" id="GO:0005829">
    <property type="term" value="C:cytosol"/>
    <property type="evidence" value="ECO:0007669"/>
    <property type="project" value="TreeGrafter"/>
</dbReference>
<evidence type="ECO:0000256" key="2">
    <source>
        <dbReference type="ARBA" id="ARBA00022490"/>
    </source>
</evidence>
<dbReference type="Proteomes" id="UP000238322">
    <property type="component" value="Unassembled WGS sequence"/>
</dbReference>
<dbReference type="Pfam" id="PF20772">
    <property type="entry name" value="TACO1_YebC_N"/>
    <property type="match status" value="1"/>
</dbReference>
<dbReference type="InterPro" id="IPR049083">
    <property type="entry name" value="TACO1_YebC_N"/>
</dbReference>
<name>A0A2S8FRF0_9BACT</name>
<comment type="similarity">
    <text evidence="1 6">Belongs to the TACO1 family.</text>
</comment>
<evidence type="ECO:0000313" key="9">
    <source>
        <dbReference type="EMBL" id="PQO34751.1"/>
    </source>
</evidence>
<proteinExistence type="inferred from homology"/>
<sequence length="249" mass="27043">MAGHSHWANIKRKKEAVDNKRGKIWTKLSKAISVAASMGGGDPDANPRLRLAISDAKSARMPNDTIDRAIKRGTGDLKGNSIEEILYEGYGPAGVAVMVDVLTDNRNRTASELRKIFDTSGGNLGATGCVAWNFDRKGVFSIPLAQTSEDRLMEIALEAGADDVQREEEYFTVSCQPEVYSDVQEAFEAAGIEVDSSSVTQVPKDSVDVEGNDARKLMKLMAALDDHDDVQGVSANFNISDEVMEEIED</sequence>
<evidence type="ECO:0000256" key="6">
    <source>
        <dbReference type="HAMAP-Rule" id="MF_00693"/>
    </source>
</evidence>
<dbReference type="GO" id="GO:0006355">
    <property type="term" value="P:regulation of DNA-templated transcription"/>
    <property type="evidence" value="ECO:0007669"/>
    <property type="project" value="UniProtKB-UniRule"/>
</dbReference>
<feature type="domain" description="TACO1/YebC-like N-terminal" evidence="8">
    <location>
        <begin position="5"/>
        <end position="75"/>
    </location>
</feature>
<dbReference type="InterPro" id="IPR026564">
    <property type="entry name" value="Transcrip_reg_TACO1-like_dom3"/>
</dbReference>
<dbReference type="GO" id="GO:0003677">
    <property type="term" value="F:DNA binding"/>
    <property type="evidence" value="ECO:0007669"/>
    <property type="project" value="UniProtKB-UniRule"/>
</dbReference>
<dbReference type="NCBIfam" id="TIGR01033">
    <property type="entry name" value="YebC/PmpR family DNA-binding transcriptional regulator"/>
    <property type="match status" value="1"/>
</dbReference>